<evidence type="ECO:0000313" key="1">
    <source>
        <dbReference type="EMBL" id="KMU82378.1"/>
    </source>
</evidence>
<evidence type="ECO:0000313" key="2">
    <source>
        <dbReference type="Proteomes" id="UP000054563"/>
    </source>
</evidence>
<organism evidence="1 2">
    <name type="scientific">Coccidioides immitis H538.4</name>
    <dbReference type="NCBI Taxonomy" id="396776"/>
    <lineage>
        <taxon>Eukaryota</taxon>
        <taxon>Fungi</taxon>
        <taxon>Dikarya</taxon>
        <taxon>Ascomycota</taxon>
        <taxon>Pezizomycotina</taxon>
        <taxon>Eurotiomycetes</taxon>
        <taxon>Eurotiomycetidae</taxon>
        <taxon>Onygenales</taxon>
        <taxon>Onygenaceae</taxon>
        <taxon>Coccidioides</taxon>
    </lineage>
</organism>
<reference evidence="2" key="1">
    <citation type="journal article" date="2010" name="Genome Res.">
        <title>Population genomic sequencing of Coccidioides fungi reveals recent hybridization and transposon control.</title>
        <authorList>
            <person name="Neafsey D.E."/>
            <person name="Barker B.M."/>
            <person name="Sharpton T.J."/>
            <person name="Stajich J.E."/>
            <person name="Park D.J."/>
            <person name="Whiston E."/>
            <person name="Hung C.-Y."/>
            <person name="McMahan C."/>
            <person name="White J."/>
            <person name="Sykes S."/>
            <person name="Heiman D."/>
            <person name="Young S."/>
            <person name="Zeng Q."/>
            <person name="Abouelleil A."/>
            <person name="Aftuck L."/>
            <person name="Bessette D."/>
            <person name="Brown A."/>
            <person name="FitzGerald M."/>
            <person name="Lui A."/>
            <person name="Macdonald J.P."/>
            <person name="Priest M."/>
            <person name="Orbach M.J."/>
            <person name="Galgiani J.N."/>
            <person name="Kirkland T.N."/>
            <person name="Cole G.T."/>
            <person name="Birren B.W."/>
            <person name="Henn M.R."/>
            <person name="Taylor J.W."/>
            <person name="Rounsley S.D."/>
        </authorList>
    </citation>
    <scope>NUCLEOTIDE SEQUENCE [LARGE SCALE GENOMIC DNA]</scope>
    <source>
        <strain evidence="2">H538.4</strain>
    </source>
</reference>
<dbReference type="AlphaFoldDB" id="A0A0J8U5U3"/>
<gene>
    <name evidence="1" type="ORF">CIHG_00161</name>
</gene>
<dbReference type="EMBL" id="DS016981">
    <property type="protein sequence ID" value="KMU82378.1"/>
    <property type="molecule type" value="Genomic_DNA"/>
</dbReference>
<sequence length="117" mass="13393">MTRSFFTPLQRTKAERGQHFVWCSATTFPRPYEANDQCLDAQCNILVLHRRASQLTHFPPINGTQAVISRWQSDSVFIFGIQADFQSSLTKMPPILFQKSWIAPLIGILMEQTNPPK</sequence>
<dbReference type="Proteomes" id="UP000054563">
    <property type="component" value="Unassembled WGS sequence"/>
</dbReference>
<accession>A0A0J8U5U3</accession>
<name>A0A0J8U5U3_COCIT</name>
<protein>
    <submittedName>
        <fullName evidence="1">Uncharacterized protein</fullName>
    </submittedName>
</protein>
<dbReference type="VEuPathDB" id="FungiDB:CIHG_00161"/>
<proteinExistence type="predicted"/>